<dbReference type="Pfam" id="PF10127">
    <property type="entry name" value="RlaP"/>
    <property type="match status" value="1"/>
</dbReference>
<dbReference type="EMBL" id="WQLB01000017">
    <property type="protein sequence ID" value="MVN87702.1"/>
    <property type="molecule type" value="Genomic_DNA"/>
</dbReference>
<proteinExistence type="predicted"/>
<accession>A0A7C9M2N9</accession>
<reference evidence="1 2" key="1">
    <citation type="submission" date="2019-12" db="EMBL/GenBank/DDBJ databases">
        <title>Deinococcus sp. HMF7620 Genome sequencing and assembly.</title>
        <authorList>
            <person name="Kang H."/>
            <person name="Kim H."/>
            <person name="Joh K."/>
        </authorList>
    </citation>
    <scope>NUCLEOTIDE SEQUENCE [LARGE SCALE GENOMIC DNA]</scope>
    <source>
        <strain evidence="1 2">HMF7620</strain>
    </source>
</reference>
<comment type="caution">
    <text evidence="1">The sequence shown here is derived from an EMBL/GenBank/DDBJ whole genome shotgun (WGS) entry which is preliminary data.</text>
</comment>
<keyword evidence="2" id="KW-1185">Reference proteome</keyword>
<dbReference type="AlphaFoldDB" id="A0A7C9M2N9"/>
<dbReference type="Proteomes" id="UP000483286">
    <property type="component" value="Unassembled WGS sequence"/>
</dbReference>
<evidence type="ECO:0000313" key="2">
    <source>
        <dbReference type="Proteomes" id="UP000483286"/>
    </source>
</evidence>
<dbReference type="GO" id="GO:0016740">
    <property type="term" value="F:transferase activity"/>
    <property type="evidence" value="ECO:0007669"/>
    <property type="project" value="UniProtKB-KW"/>
</dbReference>
<name>A0A7C9M2N9_9DEIO</name>
<evidence type="ECO:0000313" key="1">
    <source>
        <dbReference type="EMBL" id="MVN87702.1"/>
    </source>
</evidence>
<sequence length="303" mass="33260">MLCPAAELYSAPMSRPLPPGTAVTLHTPQGGFPAGTAGTIVHSPQAGSVYGVEVDGQLVKINRVHLKVTGTDLPPADHEALCPFVQYACVMGSRAFGLSTDTSDTDLRGFYLPPARLHWGLSDPPPQLEYARTGVEEVYWEARKFVLLALKANPNVLEVLTSPLPVTVTPVAQALLEIRGAFLSRRIAQTYGEYVKAQFRRLDNEQRTHGEVRLKHAVHLLRLLLSGTHALRTGEVLVDVTEHRDTLLAVKTGQMGWPEADRWRAALQRDFDQAAAQTRLPEGPDVAAVEAWLLMARRAALDW</sequence>
<dbReference type="InterPro" id="IPR018775">
    <property type="entry name" value="RlaP"/>
</dbReference>
<dbReference type="PANTHER" id="PTHR34817">
    <property type="entry name" value="NUCLEOTIDYLTRANSFERASE"/>
    <property type="match status" value="1"/>
</dbReference>
<keyword evidence="1" id="KW-0808">Transferase</keyword>
<protein>
    <submittedName>
        <fullName evidence="1">Nucleotidyltransferase domain-containing protein</fullName>
    </submittedName>
</protein>
<gene>
    <name evidence="1" type="ORF">GO986_13130</name>
</gene>
<dbReference type="PANTHER" id="PTHR34817:SF2">
    <property type="entry name" value="NUCLEOTIDYLTRANSFERASE"/>
    <property type="match status" value="1"/>
</dbReference>
<organism evidence="1 2">
    <name type="scientific">Deinococcus arboris</name>
    <dbReference type="NCBI Taxonomy" id="2682977"/>
    <lineage>
        <taxon>Bacteria</taxon>
        <taxon>Thermotogati</taxon>
        <taxon>Deinococcota</taxon>
        <taxon>Deinococci</taxon>
        <taxon>Deinococcales</taxon>
        <taxon>Deinococcaceae</taxon>
        <taxon>Deinococcus</taxon>
    </lineage>
</organism>